<dbReference type="GO" id="GO:0000272">
    <property type="term" value="P:polysaccharide catabolic process"/>
    <property type="evidence" value="ECO:0007669"/>
    <property type="project" value="UniProtKB-KW"/>
</dbReference>
<dbReference type="PANTHER" id="PTHR31490:SF1">
    <property type="entry name" value="ENDO-1,4-BETA-XYLANASE 1"/>
    <property type="match status" value="1"/>
</dbReference>
<dbReference type="Gene3D" id="3.20.20.80">
    <property type="entry name" value="Glycosidases"/>
    <property type="match status" value="1"/>
</dbReference>
<name>A0A7X3CNC3_9BACL</name>
<dbReference type="Proteomes" id="UP000447876">
    <property type="component" value="Unassembled WGS sequence"/>
</dbReference>
<keyword evidence="1" id="KW-0378">Hydrolase</keyword>
<evidence type="ECO:0000256" key="2">
    <source>
        <dbReference type="ARBA" id="ARBA00023277"/>
    </source>
</evidence>
<dbReference type="Pfam" id="PF00331">
    <property type="entry name" value="Glyco_hydro_10"/>
    <property type="match status" value="1"/>
</dbReference>
<dbReference type="GO" id="GO:0004553">
    <property type="term" value="F:hydrolase activity, hydrolyzing O-glycosyl compounds"/>
    <property type="evidence" value="ECO:0007669"/>
    <property type="project" value="InterPro"/>
</dbReference>
<proteinExistence type="predicted"/>
<dbReference type="OrthoDB" id="9809277at2"/>
<evidence type="ECO:0000259" key="4">
    <source>
        <dbReference type="PROSITE" id="PS51760"/>
    </source>
</evidence>
<keyword evidence="2" id="KW-0119">Carbohydrate metabolism</keyword>
<dbReference type="InterPro" id="IPR001000">
    <property type="entry name" value="GH10_dom"/>
</dbReference>
<dbReference type="AlphaFoldDB" id="A0A7X3CNC3"/>
<dbReference type="PROSITE" id="PS51760">
    <property type="entry name" value="GH10_2"/>
    <property type="match status" value="1"/>
</dbReference>
<dbReference type="PANTHER" id="PTHR31490">
    <property type="entry name" value="GLYCOSYL HYDROLASE"/>
    <property type="match status" value="1"/>
</dbReference>
<organism evidence="5 6">
    <name type="scientific">Paenibacillus woosongensis</name>
    <dbReference type="NCBI Taxonomy" id="307580"/>
    <lineage>
        <taxon>Bacteria</taxon>
        <taxon>Bacillati</taxon>
        <taxon>Bacillota</taxon>
        <taxon>Bacilli</taxon>
        <taxon>Bacillales</taxon>
        <taxon>Paenibacillaceae</taxon>
        <taxon>Paenibacillus</taxon>
    </lineage>
</organism>
<reference evidence="5 6" key="1">
    <citation type="submission" date="2019-11" db="EMBL/GenBank/DDBJ databases">
        <title>Draft genome sequences of five Paenibacillus species of dairy origin.</title>
        <authorList>
            <person name="Olajide A.M."/>
            <person name="Chen S."/>
            <person name="Lapointe G."/>
        </authorList>
    </citation>
    <scope>NUCLEOTIDE SEQUENCE [LARGE SCALE GENOMIC DNA]</scope>
    <source>
        <strain evidence="5 6">12CR55</strain>
    </source>
</reference>
<gene>
    <name evidence="5" type="ORF">GNP95_14090</name>
</gene>
<keyword evidence="3" id="KW-0624">Polysaccharide degradation</keyword>
<dbReference type="SUPFAM" id="SSF51445">
    <property type="entry name" value="(Trans)glycosidases"/>
    <property type="match status" value="1"/>
</dbReference>
<evidence type="ECO:0000256" key="3">
    <source>
        <dbReference type="ARBA" id="ARBA00023326"/>
    </source>
</evidence>
<protein>
    <recommendedName>
        <fullName evidence="4">GH10 domain-containing protein</fullName>
    </recommendedName>
</protein>
<evidence type="ECO:0000313" key="5">
    <source>
        <dbReference type="EMBL" id="MUG46120.1"/>
    </source>
</evidence>
<dbReference type="EMBL" id="WNZW01000004">
    <property type="protein sequence ID" value="MUG46120.1"/>
    <property type="molecule type" value="Genomic_DNA"/>
</dbReference>
<accession>A0A7X3CNC3</accession>
<evidence type="ECO:0000313" key="6">
    <source>
        <dbReference type="Proteomes" id="UP000447876"/>
    </source>
</evidence>
<dbReference type="InterPro" id="IPR017853">
    <property type="entry name" value="GH"/>
</dbReference>
<evidence type="ECO:0000256" key="1">
    <source>
        <dbReference type="ARBA" id="ARBA00022801"/>
    </source>
</evidence>
<feature type="domain" description="GH10" evidence="4">
    <location>
        <begin position="8"/>
        <end position="140"/>
    </location>
</feature>
<comment type="caution">
    <text evidence="5">The sequence shown here is derived from an EMBL/GenBank/DDBJ whole genome shotgun (WGS) entry which is preliminary data.</text>
</comment>
<dbReference type="InterPro" id="IPR044846">
    <property type="entry name" value="GH10"/>
</dbReference>
<sequence length="140" mass="16085">MTDEEGRPVSGANVKVQQTRHGFTFGSAMRSTVLSNSQYSDFFKEHFNWAVFENESKWYSNETSRGNVNYSVADRMMEFAEVNDILVRGHTVHWEVDQYQASWIQSLQRSEKAMADRITSVVNHFKGKFVHAAIEATGRI</sequence>